<name>A0A382MW97_9ZZZZ</name>
<dbReference type="InterPro" id="IPR036188">
    <property type="entry name" value="FAD/NAD-bd_sf"/>
</dbReference>
<dbReference type="Pfam" id="PF13450">
    <property type="entry name" value="NAD_binding_8"/>
    <property type="match status" value="1"/>
</dbReference>
<feature type="transmembrane region" description="Helical" evidence="1">
    <location>
        <begin position="91"/>
        <end position="110"/>
    </location>
</feature>
<feature type="non-terminal residue" evidence="2">
    <location>
        <position position="196"/>
    </location>
</feature>
<protein>
    <submittedName>
        <fullName evidence="2">Uncharacterized protein</fullName>
    </submittedName>
</protein>
<dbReference type="Gene3D" id="3.50.50.60">
    <property type="entry name" value="FAD/NAD(P)-binding domain"/>
    <property type="match status" value="1"/>
</dbReference>
<accession>A0A382MW97</accession>
<dbReference type="AlphaFoldDB" id="A0A382MW97"/>
<dbReference type="PROSITE" id="PS51318">
    <property type="entry name" value="TAT"/>
    <property type="match status" value="1"/>
</dbReference>
<evidence type="ECO:0000256" key="1">
    <source>
        <dbReference type="SAM" id="Phobius"/>
    </source>
</evidence>
<keyword evidence="1" id="KW-0472">Membrane</keyword>
<reference evidence="2" key="1">
    <citation type="submission" date="2018-05" db="EMBL/GenBank/DDBJ databases">
        <authorList>
            <person name="Lanie J.A."/>
            <person name="Ng W.-L."/>
            <person name="Kazmierczak K.M."/>
            <person name="Andrzejewski T.M."/>
            <person name="Davidsen T.M."/>
            <person name="Wayne K.J."/>
            <person name="Tettelin H."/>
            <person name="Glass J.I."/>
            <person name="Rusch D."/>
            <person name="Podicherti R."/>
            <person name="Tsui H.-C.T."/>
            <person name="Winkler M.E."/>
        </authorList>
    </citation>
    <scope>NUCLEOTIDE SEQUENCE</scope>
</reference>
<keyword evidence="1" id="KW-1133">Transmembrane helix</keyword>
<organism evidence="2">
    <name type="scientific">marine metagenome</name>
    <dbReference type="NCBI Taxonomy" id="408172"/>
    <lineage>
        <taxon>unclassified sequences</taxon>
        <taxon>metagenomes</taxon>
        <taxon>ecological metagenomes</taxon>
    </lineage>
</organism>
<proteinExistence type="predicted"/>
<sequence>MTRKIVMKTKITRRDLLNGMVIGAGGVLLPAYGTESAARSWSRVSPEALAEYYPPTLTGMRGSHVGSFEVAHALAWQGQKPDSYKSLDEHYDLVVVGAGMSGLAAAWYCLKKVGPEARILILDNHDDFGGHAKRNEFHYKGRMLLSLGGAQNLDSPSNYGDVAGSLLIDLGIDEAAIAQMAANTPDDYVLGGKLGG</sequence>
<dbReference type="InterPro" id="IPR006311">
    <property type="entry name" value="TAT_signal"/>
</dbReference>
<dbReference type="EMBL" id="UINC01096291">
    <property type="protein sequence ID" value="SVC53056.1"/>
    <property type="molecule type" value="Genomic_DNA"/>
</dbReference>
<evidence type="ECO:0000313" key="2">
    <source>
        <dbReference type="EMBL" id="SVC53056.1"/>
    </source>
</evidence>
<gene>
    <name evidence="2" type="ORF">METZ01_LOCUS305910</name>
</gene>
<dbReference type="SUPFAM" id="SSF51905">
    <property type="entry name" value="FAD/NAD(P)-binding domain"/>
    <property type="match status" value="1"/>
</dbReference>
<keyword evidence="1" id="KW-0812">Transmembrane</keyword>